<name>A0ABV7GXQ7_9BURK</name>
<evidence type="ECO:0000313" key="2">
    <source>
        <dbReference type="Proteomes" id="UP001595556"/>
    </source>
</evidence>
<evidence type="ECO:0000313" key="1">
    <source>
        <dbReference type="EMBL" id="MFC3146449.1"/>
    </source>
</evidence>
<proteinExistence type="predicted"/>
<dbReference type="Pfam" id="PF08843">
    <property type="entry name" value="AbiEii"/>
    <property type="match status" value="1"/>
</dbReference>
<dbReference type="Proteomes" id="UP001595556">
    <property type="component" value="Unassembled WGS sequence"/>
</dbReference>
<protein>
    <submittedName>
        <fullName evidence="1">Nucleotidyl transferase AbiEii/AbiGii toxin family protein</fullName>
    </submittedName>
</protein>
<accession>A0ABV7GXQ7</accession>
<dbReference type="InterPro" id="IPR014942">
    <property type="entry name" value="AbiEii"/>
</dbReference>
<dbReference type="RefSeq" id="WP_377300717.1">
    <property type="nucleotide sequence ID" value="NZ_CP180191.1"/>
</dbReference>
<keyword evidence="1" id="KW-0808">Transferase</keyword>
<keyword evidence="2" id="KW-1185">Reference proteome</keyword>
<gene>
    <name evidence="1" type="ORF">ACFOEN_02195</name>
</gene>
<organism evidence="1 2">
    <name type="scientific">Piscinibacterium candidicorallinum</name>
    <dbReference type="NCBI Taxonomy" id="1793872"/>
    <lineage>
        <taxon>Bacteria</taxon>
        <taxon>Pseudomonadati</taxon>
        <taxon>Pseudomonadota</taxon>
        <taxon>Betaproteobacteria</taxon>
        <taxon>Burkholderiales</taxon>
        <taxon>Piscinibacterium</taxon>
    </lineage>
</organism>
<reference evidence="2" key="1">
    <citation type="journal article" date="2019" name="Int. J. Syst. Evol. Microbiol.">
        <title>The Global Catalogue of Microorganisms (GCM) 10K type strain sequencing project: providing services to taxonomists for standard genome sequencing and annotation.</title>
        <authorList>
            <consortium name="The Broad Institute Genomics Platform"/>
            <consortium name="The Broad Institute Genome Sequencing Center for Infectious Disease"/>
            <person name="Wu L."/>
            <person name="Ma J."/>
        </authorList>
    </citation>
    <scope>NUCLEOTIDE SEQUENCE [LARGE SCALE GENOMIC DNA]</scope>
    <source>
        <strain evidence="2">KCTC 52168</strain>
    </source>
</reference>
<comment type="caution">
    <text evidence="1">The sequence shown here is derived from an EMBL/GenBank/DDBJ whole genome shotgun (WGS) entry which is preliminary data.</text>
</comment>
<dbReference type="GO" id="GO:0016740">
    <property type="term" value="F:transferase activity"/>
    <property type="evidence" value="ECO:0007669"/>
    <property type="project" value="UniProtKB-KW"/>
</dbReference>
<sequence>MTANRAASVLARLKNRADAKGEDFQLVLTRFAMERLLARLVAAGYQDTFLLKGALLFNLWYDEPHRPTRDMDLLGSGPDDTELLVQRFREIAATQLDDAVIFDPNTVTAAPIREANAYGGVRVSLMAAIGQTRTPLQVDVAFGDTVTPTPEWADYPALLDDIAAPRVRVYPVYSVIAEKYQAMTTLGLANSRMKDFFDLAYIAAHDDLDGALLAKAIRATFERRKTALPDAPPLAITSAFAKNEDKIKQWRAFMGRSGLGAMELSDAVATLYDLLWPPTVVARDGTDATATWRAASRRWEADIA</sequence>
<dbReference type="EMBL" id="JBHRTI010000003">
    <property type="protein sequence ID" value="MFC3146449.1"/>
    <property type="molecule type" value="Genomic_DNA"/>
</dbReference>